<dbReference type="EMBL" id="ANBP01000005">
    <property type="protein sequence ID" value="KAB7758590.1"/>
    <property type="molecule type" value="Genomic_DNA"/>
</dbReference>
<organism evidence="1 2">
    <name type="scientific">Mycolicibacterium phlei DSM 43239 = CCUG 21000</name>
    <dbReference type="NCBI Taxonomy" id="1226750"/>
    <lineage>
        <taxon>Bacteria</taxon>
        <taxon>Bacillati</taxon>
        <taxon>Actinomycetota</taxon>
        <taxon>Actinomycetes</taxon>
        <taxon>Mycobacteriales</taxon>
        <taxon>Mycobacteriaceae</taxon>
        <taxon>Mycolicibacterium</taxon>
    </lineage>
</organism>
<comment type="caution">
    <text evidence="1">The sequence shown here is derived from an EMBL/GenBank/DDBJ whole genome shotgun (WGS) entry which is preliminary data.</text>
</comment>
<protein>
    <submittedName>
        <fullName evidence="1">Uncharacterized protein</fullName>
    </submittedName>
</protein>
<proteinExistence type="predicted"/>
<name>A0A5N5VD94_MYCPH</name>
<dbReference type="AlphaFoldDB" id="A0A5N5VD94"/>
<evidence type="ECO:0000313" key="2">
    <source>
        <dbReference type="Proteomes" id="UP000325690"/>
    </source>
</evidence>
<dbReference type="Proteomes" id="UP000325690">
    <property type="component" value="Unassembled WGS sequence"/>
</dbReference>
<keyword evidence="2" id="KW-1185">Reference proteome</keyword>
<evidence type="ECO:0000313" key="1">
    <source>
        <dbReference type="EMBL" id="KAB7758590.1"/>
    </source>
</evidence>
<sequence length="63" mass="6581">MDGHGRLLIFGGAAVLMALVGAGVAMGLTLEGDLEKECRAAAEYEGYTGVRFDQFVKDCIDAG</sequence>
<gene>
    <name evidence="1" type="ORF">MPHL21000_05460</name>
</gene>
<reference evidence="1 2" key="1">
    <citation type="submission" date="2012-10" db="EMBL/GenBank/DDBJ databases">
        <title>The draft sequence of the Mycobacterium pheli genome.</title>
        <authorList>
            <person name="Pettersson B.M.F."/>
            <person name="Das S."/>
            <person name="Dasgupta S."/>
            <person name="Bhattacharya A."/>
            <person name="Kirsebom L.A."/>
        </authorList>
    </citation>
    <scope>NUCLEOTIDE SEQUENCE [LARGE SCALE GENOMIC DNA]</scope>
    <source>
        <strain evidence="1 2">CCUG 21000</strain>
    </source>
</reference>
<accession>A0A5N5VD94</accession>